<protein>
    <recommendedName>
        <fullName evidence="1">LUD domain-containing protein</fullName>
    </recommendedName>
</protein>
<dbReference type="Proteomes" id="UP000006258">
    <property type="component" value="Unassembled WGS sequence"/>
</dbReference>
<dbReference type="SUPFAM" id="SSF100950">
    <property type="entry name" value="NagB/RpiA/CoA transferase-like"/>
    <property type="match status" value="1"/>
</dbReference>
<gene>
    <name evidence="2" type="ORF">HMPREF0766_10733</name>
</gene>
<accession>D7VIB4</accession>
<dbReference type="HOGENOM" id="CLU_090664_3_0_10"/>
<dbReference type="Pfam" id="PF02589">
    <property type="entry name" value="LUD_dom"/>
    <property type="match status" value="1"/>
</dbReference>
<dbReference type="InterPro" id="IPR024185">
    <property type="entry name" value="FTHF_cligase-like_sf"/>
</dbReference>
<dbReference type="EMBL" id="ACHA02000002">
    <property type="protein sequence ID" value="EFK59816.1"/>
    <property type="molecule type" value="Genomic_DNA"/>
</dbReference>
<evidence type="ECO:0000313" key="3">
    <source>
        <dbReference type="Proteomes" id="UP000006258"/>
    </source>
</evidence>
<dbReference type="eggNOG" id="COG1556">
    <property type="taxonomic scope" value="Bacteria"/>
</dbReference>
<evidence type="ECO:0000313" key="2">
    <source>
        <dbReference type="EMBL" id="EFK59816.1"/>
    </source>
</evidence>
<comment type="caution">
    <text evidence="2">The sequence shown here is derived from an EMBL/GenBank/DDBJ whole genome shotgun (WGS) entry which is preliminary data.</text>
</comment>
<keyword evidence="3" id="KW-1185">Reference proteome</keyword>
<sequence length="234" mass="26326">MYCSFAYGTSFFIAVNTSQMNIKNTTAKEKMLKKIRQALLQKRENPHPDFEDSPLYKDEEESLDVTFAREFTAISGKFVYCDGEINLIENLIAFAEQQNVTRIYGWEDSVKQLLGQYGFPLMTDDQNFQQAQVGITACEALIARNGSIMISNANAGGRRLSIYPPVHIVIAKASQLVMDVKHALNGIKQKYGDHLPTMITTITGPSRTADIEKMLVLGAHGPKELYVFMLEDRF</sequence>
<dbReference type="InterPro" id="IPR037171">
    <property type="entry name" value="NagB/RpiA_transferase-like"/>
</dbReference>
<dbReference type="PANTHER" id="PTHR43682">
    <property type="entry name" value="LACTATE UTILIZATION PROTEIN C"/>
    <property type="match status" value="1"/>
</dbReference>
<reference evidence="2" key="1">
    <citation type="submission" date="2010-07" db="EMBL/GenBank/DDBJ databases">
        <authorList>
            <person name="Muzny D."/>
            <person name="Qin X."/>
            <person name="Buhay C."/>
            <person name="Dugan-Rocha S."/>
            <person name="Ding Y."/>
            <person name="Chen G."/>
            <person name="Hawes A."/>
            <person name="Holder M."/>
            <person name="Jhangiani S."/>
            <person name="Johnson A."/>
            <person name="Khan Z."/>
            <person name="Li Z."/>
            <person name="Liu W."/>
            <person name="Liu X."/>
            <person name="Perez L."/>
            <person name="Shen H."/>
            <person name="Wang Q."/>
            <person name="Watt J."/>
            <person name="Xi L."/>
            <person name="Xin Y."/>
            <person name="Zhou J."/>
            <person name="Deng J."/>
            <person name="Jiang H."/>
            <person name="Liu Y."/>
            <person name="Qu J."/>
            <person name="Song X.-Z."/>
            <person name="Zhang L."/>
            <person name="Villasana D."/>
            <person name="Johnson A."/>
            <person name="Liu J."/>
            <person name="Liyanage D."/>
            <person name="Lorensuhewa L."/>
            <person name="Robinson T."/>
            <person name="Song A."/>
            <person name="Song B.-B."/>
            <person name="Dinh H."/>
            <person name="Thornton R."/>
            <person name="Coyle M."/>
            <person name="Francisco L."/>
            <person name="Jackson L."/>
            <person name="Javaid M."/>
            <person name="Korchina V."/>
            <person name="Kovar C."/>
            <person name="Mata R."/>
            <person name="Mathew T."/>
            <person name="Ngo R."/>
            <person name="Nguyen L."/>
            <person name="Nguyen N."/>
            <person name="Okwuonu G."/>
            <person name="Ongeri F."/>
            <person name="Pham C."/>
            <person name="Simmons D."/>
            <person name="Wilczek-Boney K."/>
            <person name="Hale W."/>
            <person name="Jakkamsetti A."/>
            <person name="Pham P."/>
            <person name="Ruth R."/>
            <person name="San Lucas F."/>
            <person name="Warren J."/>
            <person name="Zhang J."/>
            <person name="Zhao Z."/>
            <person name="Zhou C."/>
            <person name="Zhu D."/>
            <person name="Lee S."/>
            <person name="Bess C."/>
            <person name="Blankenburg K."/>
            <person name="Forbes L."/>
            <person name="Fu Q."/>
            <person name="Gubbala S."/>
            <person name="Hirani K."/>
            <person name="Jayaseelan J.C."/>
            <person name="Lara F."/>
            <person name="Munidasa M."/>
            <person name="Palculict T."/>
            <person name="Patil S."/>
            <person name="Pu L.-L."/>
            <person name="Saada N."/>
            <person name="Tang L."/>
            <person name="Weissenberger G."/>
            <person name="Zhu Y."/>
            <person name="Hemphill L."/>
            <person name="Shang Y."/>
            <person name="Youmans B."/>
            <person name="Ayvaz T."/>
            <person name="Ross M."/>
            <person name="Santibanez J."/>
            <person name="Aqrawi P."/>
            <person name="Gross S."/>
            <person name="Joshi V."/>
            <person name="Fowler G."/>
            <person name="Nazareth L."/>
            <person name="Reid J."/>
            <person name="Worley K."/>
            <person name="Petrosino J."/>
            <person name="Highlander S."/>
            <person name="Gibbs R."/>
        </authorList>
    </citation>
    <scope>NUCLEOTIDE SEQUENCE [LARGE SCALE GENOMIC DNA]</scope>
    <source>
        <strain evidence="2">ATCC 33861</strain>
    </source>
</reference>
<organism evidence="2 3">
    <name type="scientific">Sphingobacterium spiritivorum ATCC 33861</name>
    <dbReference type="NCBI Taxonomy" id="525373"/>
    <lineage>
        <taxon>Bacteria</taxon>
        <taxon>Pseudomonadati</taxon>
        <taxon>Bacteroidota</taxon>
        <taxon>Sphingobacteriia</taxon>
        <taxon>Sphingobacteriales</taxon>
        <taxon>Sphingobacteriaceae</taxon>
        <taxon>Sphingobacterium</taxon>
    </lineage>
</organism>
<dbReference type="Gene3D" id="3.40.50.10420">
    <property type="entry name" value="NagB/RpiA/CoA transferase-like"/>
    <property type="match status" value="1"/>
</dbReference>
<proteinExistence type="predicted"/>
<evidence type="ECO:0000259" key="1">
    <source>
        <dbReference type="Pfam" id="PF02589"/>
    </source>
</evidence>
<name>D7VIB4_SPHSI</name>
<dbReference type="PANTHER" id="PTHR43682:SF1">
    <property type="entry name" value="LACTATE UTILIZATION PROTEIN C"/>
    <property type="match status" value="1"/>
</dbReference>
<dbReference type="STRING" id="525373.HMPREF0766_10733"/>
<feature type="domain" description="LUD" evidence="1">
    <location>
        <begin position="126"/>
        <end position="228"/>
    </location>
</feature>
<dbReference type="InterPro" id="IPR003741">
    <property type="entry name" value="LUD_dom"/>
</dbReference>
<dbReference type="AlphaFoldDB" id="D7VIB4"/>